<dbReference type="InterPro" id="IPR052994">
    <property type="entry name" value="Tiny_macrocysts_regulators"/>
</dbReference>
<feature type="transmembrane region" description="Helical" evidence="2">
    <location>
        <begin position="209"/>
        <end position="233"/>
    </location>
</feature>
<accession>A0A8J6E2Z5</accession>
<feature type="transmembrane region" description="Helical" evidence="2">
    <location>
        <begin position="308"/>
        <end position="326"/>
    </location>
</feature>
<dbReference type="EMBL" id="JAHDYR010000012">
    <property type="protein sequence ID" value="KAG9394946.1"/>
    <property type="molecule type" value="Genomic_DNA"/>
</dbReference>
<keyword evidence="2" id="KW-1133">Transmembrane helix</keyword>
<gene>
    <name evidence="3" type="ORF">J8273_0154</name>
</gene>
<evidence type="ECO:0000256" key="2">
    <source>
        <dbReference type="SAM" id="Phobius"/>
    </source>
</evidence>
<feature type="region of interest" description="Disordered" evidence="1">
    <location>
        <begin position="22"/>
        <end position="41"/>
    </location>
</feature>
<evidence type="ECO:0000313" key="4">
    <source>
        <dbReference type="Proteomes" id="UP000717585"/>
    </source>
</evidence>
<sequence>MEAPYSIPPEYGDHIGNYSNTDFDSRSSASGESQLSKSQGSVASSGISSNAGLDFSQQFKNRVFELVYLSTTGTMLMALISLMLTLIEYVQLYTIPLGTNMVAITPFGIDFHHVQRYISYVRLAPAFEDLGPTYLSSIGLLITLVYAAFVAIAVISIRAIQSSQVPNMLFVRFIKLVVAVMLAGGYIPIIETYITIAVNNIEEGAVVNYMIAGAAVIMFIAVFCTTFALTLLVFPSVMTAKNPLARMHARVDVVYLVAKTAMVLMPLIPGLDHTEVPAGFIIFLALVTAAAYAFYIPYYAMYANIARSVLIAAMLVPTCFSIHWGATWVGLVAMPLFAGWPFLSLFVTEFPLRKYRLFLRNLRGDSAELTAMLAANYKVPIHRPIQVEIAVRQSIRRIRKLRAIIDSIERRVPMTVMEYTGGISDGGTIDYDVLPQEWRDTLKASHAELSAEVDTVVRLFQFVRSKWRRSSFATMAYIHFVACFKSTNLQSAINGTTDVFNQTLLFVDVQYFAFITQKYSSSLQGDSSVMERLETQRNTTTLLRSQRRLTDALATFWNQVAAQRTQRIGLRRLNGFVSNVQKIQGMMVSTEKLYARMLRDPTPRLLRSYIQYVGLVNRHEIVSEYINALEGQADELEVVRGNEHGDIRRRRKTPKIAMFDLARRSTSFISLHIRALVSVMLIAALFGSSILMVTIALQMCRFISWQLIISSGVATGIQMVGLGYSTLRATGSATTLAAAAQCAGPFWKAMTEDLSEDYIMASLGTYHNFLYVFENNDWSYMSENPYESMEAVSLSFYDEFVNLMIKGSTRVIYDLKGLLATTEVSSATFTDAVLDSEYTTESVYQFVSKTIFTAEAIVYCINERTAAGHADPINACTAELNDHLLGYEYTLGSTVIYQLFRVADSVYQKSQIFPVIELAVFVVIFALFLLMFLFVAGILYIVPMAQDVTFSAHLVQLFASVNPVAIDQLILRYERSRSKRLALKERLSQSNGSMHSRHQSVHLDASDDDIPIDAASHAASQAQYSYTRFEPPLDEVEALEIGSSFDNTPREPGFDGQANGSSDSSDTDSQPRKPIHSPIPGGMRSIVARSPSVSSTGSDQFDPDAEPEVLHPLAQTLSADSPPERQKPKKNSSSLVQMASAVYNTITDDKQQVGAKISQSSIRLTYAMRQLPMLAVWLFAFGLIFVAMTGYALYETGDITQTAGNIFIQYRELLLLAHLNQIAAATTWDSATAPLDTGTMMLWMAFDTGILQELVPYLTGLDTDLLVIDYAWNLEDSTTRTLSEKLLSVLAQDQWMLGYNEATLDLALHSLECLRVHETACTATRSPETQQGLLALAQAYLSYADIALEEVAAGTMYGPGQAFLNETAVLDMSGGMYQLQFSMRNRFVTQINNTQTNIILFFAVFVVLLGVFYFLYFFRTIIRMTKTRRQFDLLFQSMPRNDLGPKILEKFLEFFPDDEEIQ</sequence>
<feature type="compositionally biased region" description="Polar residues" evidence="1">
    <location>
        <begin position="1058"/>
        <end position="1068"/>
    </location>
</feature>
<evidence type="ECO:0000256" key="1">
    <source>
        <dbReference type="SAM" id="MobiDB-lite"/>
    </source>
</evidence>
<keyword evidence="4" id="KW-1185">Reference proteome</keyword>
<comment type="caution">
    <text evidence="3">The sequence shown here is derived from an EMBL/GenBank/DDBJ whole genome shotgun (WGS) entry which is preliminary data.</text>
</comment>
<feature type="compositionally biased region" description="Polar residues" evidence="1">
    <location>
        <begin position="22"/>
        <end position="32"/>
    </location>
</feature>
<feature type="transmembrane region" description="Helical" evidence="2">
    <location>
        <begin position="673"/>
        <end position="697"/>
    </location>
</feature>
<keyword evidence="2" id="KW-0812">Transmembrane</keyword>
<feature type="transmembrane region" description="Helical" evidence="2">
    <location>
        <begin position="169"/>
        <end position="189"/>
    </location>
</feature>
<feature type="transmembrane region" description="Helical" evidence="2">
    <location>
        <begin position="66"/>
        <end position="87"/>
    </location>
</feature>
<dbReference type="PANTHER" id="PTHR31600">
    <property type="entry name" value="TINY MACROCYSTS PROTEIN B-RELATED"/>
    <property type="match status" value="1"/>
</dbReference>
<proteinExistence type="predicted"/>
<organism evidence="3 4">
    <name type="scientific">Carpediemonas membranifera</name>
    <dbReference type="NCBI Taxonomy" id="201153"/>
    <lineage>
        <taxon>Eukaryota</taxon>
        <taxon>Metamonada</taxon>
        <taxon>Carpediemonas-like organisms</taxon>
        <taxon>Carpediemonas</taxon>
    </lineage>
</organism>
<feature type="transmembrane region" description="Helical" evidence="2">
    <location>
        <begin position="277"/>
        <end position="296"/>
    </location>
</feature>
<keyword evidence="2" id="KW-0472">Membrane</keyword>
<dbReference type="Proteomes" id="UP000717585">
    <property type="component" value="Unassembled WGS sequence"/>
</dbReference>
<evidence type="ECO:0000313" key="3">
    <source>
        <dbReference type="EMBL" id="KAG9394946.1"/>
    </source>
</evidence>
<feature type="transmembrane region" description="Helical" evidence="2">
    <location>
        <begin position="1398"/>
        <end position="1418"/>
    </location>
</feature>
<feature type="region of interest" description="Disordered" evidence="1">
    <location>
        <begin position="1044"/>
        <end position="1106"/>
    </location>
</feature>
<reference evidence="3" key="1">
    <citation type="submission" date="2021-05" db="EMBL/GenBank/DDBJ databases">
        <title>A free-living protist that lacks canonical eukaryotic 1 DNA replication and segregation systems.</title>
        <authorList>
            <person name="Salas-Leiva D.E."/>
            <person name="Tromer E.C."/>
            <person name="Curtis B.A."/>
            <person name="Jerlstrom-Hultqvist J."/>
            <person name="Kolisko M."/>
            <person name="Yi Z."/>
            <person name="Salas-Leiva J.S."/>
            <person name="Gallot-Lavallee L."/>
            <person name="Kops G.J.P.L."/>
            <person name="Archibald J.M."/>
            <person name="Simpson A.G.B."/>
            <person name="Roger A.J."/>
        </authorList>
    </citation>
    <scope>NUCLEOTIDE SEQUENCE</scope>
    <source>
        <strain evidence="3">BICM</strain>
    </source>
</reference>
<feature type="transmembrane region" description="Helical" evidence="2">
    <location>
        <begin position="332"/>
        <end position="352"/>
    </location>
</feature>
<feature type="transmembrane region" description="Helical" evidence="2">
    <location>
        <begin position="253"/>
        <end position="271"/>
    </location>
</feature>
<name>A0A8J6E2Z5_9EUKA</name>
<feature type="transmembrane region" description="Helical" evidence="2">
    <location>
        <begin position="134"/>
        <end position="157"/>
    </location>
</feature>
<feature type="transmembrane region" description="Helical" evidence="2">
    <location>
        <begin position="1171"/>
        <end position="1194"/>
    </location>
</feature>
<protein>
    <submittedName>
        <fullName evidence="3">TmcB-like protein</fullName>
    </submittedName>
</protein>
<feature type="transmembrane region" description="Helical" evidence="2">
    <location>
        <begin position="954"/>
        <end position="971"/>
    </location>
</feature>
<feature type="transmembrane region" description="Helical" evidence="2">
    <location>
        <begin position="703"/>
        <end position="724"/>
    </location>
</feature>
<feature type="transmembrane region" description="Helical" evidence="2">
    <location>
        <begin position="918"/>
        <end position="942"/>
    </location>
</feature>
<dbReference type="PANTHER" id="PTHR31600:SF2">
    <property type="entry name" value="GAMETE ENRICHED GENE 10 PROTEIN-RELATED"/>
    <property type="match status" value="1"/>
</dbReference>